<reference evidence="13 14" key="1">
    <citation type="journal article" date="2016" name="Nat. Commun.">
        <title>Thousands of microbial genomes shed light on interconnected biogeochemical processes in an aquifer system.</title>
        <authorList>
            <person name="Anantharaman K."/>
            <person name="Brown C.T."/>
            <person name="Hug L.A."/>
            <person name="Sharon I."/>
            <person name="Castelle C.J."/>
            <person name="Probst A.J."/>
            <person name="Thomas B.C."/>
            <person name="Singh A."/>
            <person name="Wilkins M.J."/>
            <person name="Karaoz U."/>
            <person name="Brodie E.L."/>
            <person name="Williams K.H."/>
            <person name="Hubbard S.S."/>
            <person name="Banfield J.F."/>
        </authorList>
    </citation>
    <scope>NUCLEOTIDE SEQUENCE [LARGE SCALE GENOMIC DNA]</scope>
</reference>
<keyword evidence="9" id="KW-0315">Glutamine amidotransferase</keyword>
<dbReference type="GO" id="GO:0005975">
    <property type="term" value="P:carbohydrate metabolic process"/>
    <property type="evidence" value="ECO:0007669"/>
    <property type="project" value="UniProtKB-UniRule"/>
</dbReference>
<evidence type="ECO:0000256" key="4">
    <source>
        <dbReference type="ARBA" id="ARBA00016090"/>
    </source>
</evidence>
<comment type="catalytic activity">
    <reaction evidence="1 10">
        <text>D-fructose 6-phosphate + L-glutamine = D-glucosamine 6-phosphate + L-glutamate</text>
        <dbReference type="Rhea" id="RHEA:13237"/>
        <dbReference type="ChEBI" id="CHEBI:29985"/>
        <dbReference type="ChEBI" id="CHEBI:58359"/>
        <dbReference type="ChEBI" id="CHEBI:58725"/>
        <dbReference type="ChEBI" id="CHEBI:61527"/>
        <dbReference type="EC" id="2.6.1.16"/>
    </reaction>
</comment>
<evidence type="ECO:0000256" key="6">
    <source>
        <dbReference type="ARBA" id="ARBA00022576"/>
    </source>
</evidence>
<dbReference type="AlphaFoldDB" id="A0A1F6FG87"/>
<comment type="subunit">
    <text evidence="10">Homodimer.</text>
</comment>
<dbReference type="FunFam" id="3.60.20.10:FF:000006">
    <property type="entry name" value="Glutamine--fructose-6-phosphate aminotransferase [isomerizing]"/>
    <property type="match status" value="1"/>
</dbReference>
<dbReference type="CDD" id="cd00714">
    <property type="entry name" value="GFAT"/>
    <property type="match status" value="1"/>
</dbReference>
<comment type="subcellular location">
    <subcellularLocation>
        <location evidence="2 10">Cytoplasm</location>
    </subcellularLocation>
</comment>
<dbReference type="InterPro" id="IPR035466">
    <property type="entry name" value="GlmS/AgaS_SIS"/>
</dbReference>
<evidence type="ECO:0000259" key="11">
    <source>
        <dbReference type="PROSITE" id="PS51278"/>
    </source>
</evidence>
<name>A0A1F6FG87_9BACT</name>
<dbReference type="InterPro" id="IPR047084">
    <property type="entry name" value="GFAT_N"/>
</dbReference>
<dbReference type="EMBL" id="MFMM01000001">
    <property type="protein sequence ID" value="OGG84866.1"/>
    <property type="molecule type" value="Genomic_DNA"/>
</dbReference>
<dbReference type="NCBIfam" id="TIGR01135">
    <property type="entry name" value="glmS"/>
    <property type="match status" value="1"/>
</dbReference>
<dbReference type="PANTHER" id="PTHR10937">
    <property type="entry name" value="GLUCOSAMINE--FRUCTOSE-6-PHOSPHATE AMINOTRANSFERASE, ISOMERIZING"/>
    <property type="match status" value="1"/>
</dbReference>
<evidence type="ECO:0000259" key="12">
    <source>
        <dbReference type="PROSITE" id="PS51464"/>
    </source>
</evidence>
<dbReference type="GO" id="GO:0006047">
    <property type="term" value="P:UDP-N-acetylglucosamine metabolic process"/>
    <property type="evidence" value="ECO:0007669"/>
    <property type="project" value="TreeGrafter"/>
</dbReference>
<dbReference type="EC" id="2.6.1.16" evidence="3 10"/>
<feature type="active site" description="For Fru-6P isomerization activity" evidence="10">
    <location>
        <position position="599"/>
    </location>
</feature>
<dbReference type="FunFam" id="3.40.50.10490:FF:000001">
    <property type="entry name" value="Glutamine--fructose-6-phosphate aminotransferase [isomerizing]"/>
    <property type="match status" value="1"/>
</dbReference>
<dbReference type="PROSITE" id="PS51464">
    <property type="entry name" value="SIS"/>
    <property type="match status" value="2"/>
</dbReference>
<dbReference type="GO" id="GO:0006487">
    <property type="term" value="P:protein N-linked glycosylation"/>
    <property type="evidence" value="ECO:0007669"/>
    <property type="project" value="TreeGrafter"/>
</dbReference>
<dbReference type="GO" id="GO:0006002">
    <property type="term" value="P:fructose 6-phosphate metabolic process"/>
    <property type="evidence" value="ECO:0007669"/>
    <property type="project" value="TreeGrafter"/>
</dbReference>
<dbReference type="InterPro" id="IPR017932">
    <property type="entry name" value="GATase_2_dom"/>
</dbReference>
<evidence type="ECO:0000256" key="2">
    <source>
        <dbReference type="ARBA" id="ARBA00004496"/>
    </source>
</evidence>
<dbReference type="GO" id="GO:0005829">
    <property type="term" value="C:cytosol"/>
    <property type="evidence" value="ECO:0007669"/>
    <property type="project" value="TreeGrafter"/>
</dbReference>
<protein>
    <recommendedName>
        <fullName evidence="4 10">Glutamine--fructose-6-phosphate aminotransferase [isomerizing]</fullName>
        <ecNumber evidence="3 10">2.6.1.16</ecNumber>
    </recommendedName>
    <alternativeName>
        <fullName evidence="10">D-fructose-6-phosphate amidotransferase</fullName>
    </alternativeName>
    <alternativeName>
        <fullName evidence="10">GFAT</fullName>
    </alternativeName>
    <alternativeName>
        <fullName evidence="10">Glucosamine-6-phosphate synthase</fullName>
    </alternativeName>
    <alternativeName>
        <fullName evidence="10">Hexosephosphate aminotransferase</fullName>
    </alternativeName>
    <alternativeName>
        <fullName evidence="10">L-glutamine--D-fructose-6-phosphate amidotransferase</fullName>
    </alternativeName>
</protein>
<dbReference type="Pfam" id="PF13522">
    <property type="entry name" value="GATase_6"/>
    <property type="match status" value="1"/>
</dbReference>
<dbReference type="InterPro" id="IPR046348">
    <property type="entry name" value="SIS_dom_sf"/>
</dbReference>
<dbReference type="PROSITE" id="PS51278">
    <property type="entry name" value="GATASE_TYPE_2"/>
    <property type="match status" value="1"/>
</dbReference>
<proteinExistence type="inferred from homology"/>
<evidence type="ECO:0000256" key="9">
    <source>
        <dbReference type="ARBA" id="ARBA00022962"/>
    </source>
</evidence>
<keyword evidence="8" id="KW-0677">Repeat</keyword>
<dbReference type="SUPFAM" id="SSF56235">
    <property type="entry name" value="N-terminal nucleophile aminohydrolases (Ntn hydrolases)"/>
    <property type="match status" value="1"/>
</dbReference>
<dbReference type="InterPro" id="IPR001347">
    <property type="entry name" value="SIS_dom"/>
</dbReference>
<keyword evidence="7 10" id="KW-0808">Transferase</keyword>
<evidence type="ECO:0000256" key="8">
    <source>
        <dbReference type="ARBA" id="ARBA00022737"/>
    </source>
</evidence>
<dbReference type="CDD" id="cd05008">
    <property type="entry name" value="SIS_GlmS_GlmD_1"/>
    <property type="match status" value="1"/>
</dbReference>
<dbReference type="InterPro" id="IPR035490">
    <property type="entry name" value="GlmS/FrlB_SIS"/>
</dbReference>
<feature type="domain" description="SIS" evidence="12">
    <location>
        <begin position="453"/>
        <end position="594"/>
    </location>
</feature>
<feature type="domain" description="Glutamine amidotransferase type-2" evidence="11">
    <location>
        <begin position="2"/>
        <end position="213"/>
    </location>
</feature>
<organism evidence="13 14">
    <name type="scientific">Candidatus Kaiserbacteria bacterium RIFCSPLOWO2_12_FULL_45_26</name>
    <dbReference type="NCBI Taxonomy" id="1798525"/>
    <lineage>
        <taxon>Bacteria</taxon>
        <taxon>Candidatus Kaiseribacteriota</taxon>
    </lineage>
</organism>
<dbReference type="CDD" id="cd05009">
    <property type="entry name" value="SIS_GlmS_GlmD_2"/>
    <property type="match status" value="1"/>
</dbReference>
<keyword evidence="6 10" id="KW-0032">Aminotransferase</keyword>
<dbReference type="InterPro" id="IPR005855">
    <property type="entry name" value="GFAT"/>
</dbReference>
<dbReference type="PANTHER" id="PTHR10937:SF0">
    <property type="entry name" value="GLUTAMINE--FRUCTOSE-6-PHOSPHATE TRANSAMINASE (ISOMERIZING)"/>
    <property type="match status" value="1"/>
</dbReference>
<accession>A0A1F6FG87</accession>
<dbReference type="Gene3D" id="3.60.20.10">
    <property type="entry name" value="Glutamine Phosphoribosylpyrophosphate, subunit 1, domain 1"/>
    <property type="match status" value="1"/>
</dbReference>
<dbReference type="InterPro" id="IPR029055">
    <property type="entry name" value="Ntn_hydrolases_N"/>
</dbReference>
<dbReference type="Pfam" id="PF01380">
    <property type="entry name" value="SIS"/>
    <property type="match status" value="2"/>
</dbReference>
<sequence>MCGIFGYIGTEKAAPFLLEGLRTLEYRGYDSAGIFVHGHGVIKAAGPISSLEAKLPKDIQGTAGIAHTRWATHGAPSEKNAHPHHDMSGRIWLVHNGIIENYRELKEGLAVQGITFYSETDTEVLVKLIGSFYKGDLLEATRLALRAVRGTYGLAVVSEHEPNKIIVARMGSPIVLGLGKEGNFIASDPSALLVHTKRVVYLDDGEIASVSKDSFEVTTIRGEKKTKKSEIVEWEHEAVQKNGFAHFMLKEMFEAPEVVLNTLRGRLNVEEGTAKLGGLEMVEERIKHIQRLHIIGCGSAYYAGEVGRYMLEEYAHIPVEVELGSEYRYKKTYPDKKAAALFVSQSGETADTRASVEKAKSMQMLTLGMVNVVGSAIAREVDAGIYNHAGPEVAVASTKAYISQLTAFALMALYLGRQRGMSKAEGLDIVKALQSLPETMRAVLKKNDEIAKVAKKYAQYRDFMYIGRTFHSPIAYEGALKLKEVSYIHAEAYAGGELKHGPIAMLDKDFPVLAIVPQNDVYEKMISNIEEVRARLAPVVALATEGDLQISAVADDVIYMPKVHPLLQPIVAVLPLQLFAYHVGVAKGLNVDRPRNLAKSVTVE</sequence>
<dbReference type="SUPFAM" id="SSF53697">
    <property type="entry name" value="SIS domain"/>
    <property type="match status" value="1"/>
</dbReference>
<comment type="caution">
    <text evidence="13">The sequence shown here is derived from an EMBL/GenBank/DDBJ whole genome shotgun (WGS) entry which is preliminary data.</text>
</comment>
<dbReference type="Proteomes" id="UP000177325">
    <property type="component" value="Unassembled WGS sequence"/>
</dbReference>
<evidence type="ECO:0000313" key="14">
    <source>
        <dbReference type="Proteomes" id="UP000177325"/>
    </source>
</evidence>
<evidence type="ECO:0000256" key="3">
    <source>
        <dbReference type="ARBA" id="ARBA00012916"/>
    </source>
</evidence>
<feature type="initiator methionine" description="Removed" evidence="10">
    <location>
        <position position="1"/>
    </location>
</feature>
<feature type="active site" description="Nucleophile; for GATase activity" evidence="10">
    <location>
        <position position="2"/>
    </location>
</feature>
<feature type="domain" description="SIS" evidence="12">
    <location>
        <begin position="282"/>
        <end position="421"/>
    </location>
</feature>
<evidence type="ECO:0000313" key="13">
    <source>
        <dbReference type="EMBL" id="OGG84866.1"/>
    </source>
</evidence>
<dbReference type="NCBIfam" id="NF001484">
    <property type="entry name" value="PRK00331.1"/>
    <property type="match status" value="1"/>
</dbReference>
<evidence type="ECO:0000256" key="5">
    <source>
        <dbReference type="ARBA" id="ARBA00022490"/>
    </source>
</evidence>
<evidence type="ECO:0000256" key="7">
    <source>
        <dbReference type="ARBA" id="ARBA00022679"/>
    </source>
</evidence>
<dbReference type="GO" id="GO:0004360">
    <property type="term" value="F:glutamine-fructose-6-phosphate transaminase (isomerizing) activity"/>
    <property type="evidence" value="ECO:0007669"/>
    <property type="project" value="UniProtKB-UniRule"/>
</dbReference>
<evidence type="ECO:0000256" key="1">
    <source>
        <dbReference type="ARBA" id="ARBA00001031"/>
    </source>
</evidence>
<dbReference type="STRING" id="1798525.A3G90_02195"/>
<dbReference type="Gene3D" id="3.40.50.10490">
    <property type="entry name" value="Glucose-6-phosphate isomerase like protein, domain 1"/>
    <property type="match status" value="2"/>
</dbReference>
<gene>
    <name evidence="10" type="primary">glmS</name>
    <name evidence="13" type="ORF">A3G90_02195</name>
</gene>
<keyword evidence="5 10" id="KW-0963">Cytoplasm</keyword>
<comment type="function">
    <text evidence="10">Catalyzes the first step in hexosamine metabolism, converting fructose-6P into glucosamine-6P using glutamine as a nitrogen source.</text>
</comment>
<evidence type="ECO:0000256" key="10">
    <source>
        <dbReference type="HAMAP-Rule" id="MF_00164"/>
    </source>
</evidence>
<dbReference type="GO" id="GO:0097367">
    <property type="term" value="F:carbohydrate derivative binding"/>
    <property type="evidence" value="ECO:0007669"/>
    <property type="project" value="InterPro"/>
</dbReference>
<dbReference type="HAMAP" id="MF_00164">
    <property type="entry name" value="GlmS"/>
    <property type="match status" value="1"/>
</dbReference>